<dbReference type="STRING" id="183478.A0A364N9F8"/>
<evidence type="ECO:0000256" key="3">
    <source>
        <dbReference type="ARBA" id="ARBA00022692"/>
    </source>
</evidence>
<keyword evidence="10" id="KW-1185">Reference proteome</keyword>
<evidence type="ECO:0000256" key="1">
    <source>
        <dbReference type="ARBA" id="ARBA00004141"/>
    </source>
</evidence>
<keyword evidence="3 8" id="KW-0812">Transmembrane</keyword>
<feature type="binding site" evidence="6">
    <location>
        <position position="129"/>
    </location>
    <ligand>
        <name>Zn(2+)</name>
        <dbReference type="ChEBI" id="CHEBI:29105"/>
    </ligand>
</feature>
<dbReference type="AlphaFoldDB" id="A0A364N9F8"/>
<feature type="transmembrane region" description="Helical" evidence="8">
    <location>
        <begin position="72"/>
        <end position="96"/>
    </location>
</feature>
<feature type="transmembrane region" description="Helical" evidence="8">
    <location>
        <begin position="108"/>
        <end position="127"/>
    </location>
</feature>
<comment type="caution">
    <text evidence="9">The sequence shown here is derived from an EMBL/GenBank/DDBJ whole genome shotgun (WGS) entry which is preliminary data.</text>
</comment>
<comment type="subcellular location">
    <subcellularLocation>
        <location evidence="1">Membrane</location>
        <topology evidence="1">Multi-pass membrane protein</topology>
    </subcellularLocation>
</comment>
<evidence type="ECO:0000313" key="10">
    <source>
        <dbReference type="Proteomes" id="UP000249619"/>
    </source>
</evidence>
<evidence type="ECO:0000256" key="8">
    <source>
        <dbReference type="SAM" id="Phobius"/>
    </source>
</evidence>
<evidence type="ECO:0000256" key="4">
    <source>
        <dbReference type="ARBA" id="ARBA00022989"/>
    </source>
</evidence>
<dbReference type="Proteomes" id="UP000249619">
    <property type="component" value="Unassembled WGS sequence"/>
</dbReference>
<feature type="transmembrane region" description="Helical" evidence="8">
    <location>
        <begin position="147"/>
        <end position="166"/>
    </location>
</feature>
<evidence type="ECO:0000256" key="6">
    <source>
        <dbReference type="PIRSR" id="PIRSR604254-1"/>
    </source>
</evidence>
<feature type="transmembrane region" description="Helical" evidence="8">
    <location>
        <begin position="277"/>
        <end position="298"/>
    </location>
</feature>
<name>A0A364N9F8_STELY</name>
<feature type="binding site" evidence="6">
    <location>
        <position position="275"/>
    </location>
    <ligand>
        <name>Zn(2+)</name>
        <dbReference type="ChEBI" id="CHEBI:29105"/>
    </ligand>
</feature>
<dbReference type="EMBL" id="QGDH01000028">
    <property type="protein sequence ID" value="RAR13955.1"/>
    <property type="molecule type" value="Genomic_DNA"/>
</dbReference>
<comment type="similarity">
    <text evidence="2">Belongs to the ADIPOR family.</text>
</comment>
<dbReference type="PANTHER" id="PTHR20855">
    <property type="entry name" value="ADIPOR/PROGESTIN RECEPTOR-RELATED"/>
    <property type="match status" value="1"/>
</dbReference>
<evidence type="ECO:0000256" key="7">
    <source>
        <dbReference type="SAM" id="MobiDB-lite"/>
    </source>
</evidence>
<evidence type="ECO:0000256" key="2">
    <source>
        <dbReference type="ARBA" id="ARBA00007018"/>
    </source>
</evidence>
<protein>
    <submittedName>
        <fullName evidence="9">HlyIII-domain-containing protein</fullName>
    </submittedName>
</protein>
<keyword evidence="5 8" id="KW-0472">Membrane</keyword>
<dbReference type="PANTHER" id="PTHR20855:SF52">
    <property type="entry name" value="ADIPONECTIN RECEPTOR PROTEIN"/>
    <property type="match status" value="1"/>
</dbReference>
<evidence type="ECO:0000256" key="5">
    <source>
        <dbReference type="ARBA" id="ARBA00023136"/>
    </source>
</evidence>
<dbReference type="Pfam" id="PF03006">
    <property type="entry name" value="HlyIII"/>
    <property type="match status" value="1"/>
</dbReference>
<accession>A0A364N9F8</accession>
<feature type="transmembrane region" description="Helical" evidence="8">
    <location>
        <begin position="236"/>
        <end position="257"/>
    </location>
</feature>
<feature type="transmembrane region" description="Helical" evidence="8">
    <location>
        <begin position="173"/>
        <end position="192"/>
    </location>
</feature>
<sequence length="323" mass="36613">MTKESSRKQSPHPKNEPTPAEVSNRYGLLCYDQLPDWRKDNPYIWTQYRPISHSFRQCIASLGYLHNQTGNIYSHLLFLFPALAMSMHCSLVLGGFRESLTSPRHHDLLAFGSFFAGAMTCMGFSSFYHTFMNHSEGVAKRGKQLDFAGITCLIWGSFMPTLYYCFTCEADLMKMYMTIFSTIGAMSLVFLLSPLAQNPSAQKLVVPLFVTFAASGLFPLWHGIKLYGYDRMNQLTGLEYVLAHGALYLLALTPYLTQFPERFFPGKCDIWFSSHQLFHVGVVMAACVHLAGLLKAYYFQQAHYQAAICPLLNTWKGDLLHVV</sequence>
<feature type="binding site" evidence="6">
    <location>
        <position position="279"/>
    </location>
    <ligand>
        <name>Zn(2+)</name>
        <dbReference type="ChEBI" id="CHEBI:29105"/>
    </ligand>
</feature>
<gene>
    <name evidence="9" type="ORF">DDE83_002686</name>
</gene>
<proteinExistence type="inferred from homology"/>
<dbReference type="InterPro" id="IPR004254">
    <property type="entry name" value="AdipoR/HlyIII-related"/>
</dbReference>
<feature type="transmembrane region" description="Helical" evidence="8">
    <location>
        <begin position="204"/>
        <end position="224"/>
    </location>
</feature>
<dbReference type="GO" id="GO:0046872">
    <property type="term" value="F:metal ion binding"/>
    <property type="evidence" value="ECO:0007669"/>
    <property type="project" value="UniProtKB-KW"/>
</dbReference>
<keyword evidence="4 8" id="KW-1133">Transmembrane helix</keyword>
<dbReference type="GO" id="GO:0038023">
    <property type="term" value="F:signaling receptor activity"/>
    <property type="evidence" value="ECO:0007669"/>
    <property type="project" value="TreeGrafter"/>
</dbReference>
<organism evidence="9 10">
    <name type="scientific">Stemphylium lycopersici</name>
    <name type="common">Tomato gray leaf spot disease fungus</name>
    <name type="synonym">Thyrospora lycopersici</name>
    <dbReference type="NCBI Taxonomy" id="183478"/>
    <lineage>
        <taxon>Eukaryota</taxon>
        <taxon>Fungi</taxon>
        <taxon>Dikarya</taxon>
        <taxon>Ascomycota</taxon>
        <taxon>Pezizomycotina</taxon>
        <taxon>Dothideomycetes</taxon>
        <taxon>Pleosporomycetidae</taxon>
        <taxon>Pleosporales</taxon>
        <taxon>Pleosporineae</taxon>
        <taxon>Pleosporaceae</taxon>
        <taxon>Stemphylium</taxon>
    </lineage>
</organism>
<evidence type="ECO:0000313" key="9">
    <source>
        <dbReference type="EMBL" id="RAR13955.1"/>
    </source>
</evidence>
<reference evidence="10" key="1">
    <citation type="submission" date="2018-05" db="EMBL/GenBank/DDBJ databases">
        <title>Draft genome sequence of Stemphylium lycopersici strain CIDEFI 213.</title>
        <authorList>
            <person name="Medina R."/>
            <person name="Franco M.E.E."/>
            <person name="Lucentini C.G."/>
            <person name="Saparrat M.C.N."/>
            <person name="Balatti P.A."/>
        </authorList>
    </citation>
    <scope>NUCLEOTIDE SEQUENCE [LARGE SCALE GENOMIC DNA]</scope>
    <source>
        <strain evidence="10">CIDEFI 213</strain>
    </source>
</reference>
<dbReference type="GO" id="GO:0006882">
    <property type="term" value="P:intracellular zinc ion homeostasis"/>
    <property type="evidence" value="ECO:0007669"/>
    <property type="project" value="TreeGrafter"/>
</dbReference>
<dbReference type="GO" id="GO:0016020">
    <property type="term" value="C:membrane"/>
    <property type="evidence" value="ECO:0007669"/>
    <property type="project" value="UniProtKB-SubCell"/>
</dbReference>
<keyword evidence="6" id="KW-0479">Metal-binding</keyword>
<feature type="region of interest" description="Disordered" evidence="7">
    <location>
        <begin position="1"/>
        <end position="21"/>
    </location>
</feature>
<keyword evidence="6" id="KW-0862">Zinc</keyword>